<keyword evidence="3" id="KW-1185">Reference proteome</keyword>
<reference evidence="2 3" key="1">
    <citation type="submission" date="2020-04" db="EMBL/GenBank/DDBJ databases">
        <title>Luteolibacter sp. G-1-1-1 isolated from soil.</title>
        <authorList>
            <person name="Dahal R.H."/>
        </authorList>
    </citation>
    <scope>NUCLEOTIDE SEQUENCE [LARGE SCALE GENOMIC DNA]</scope>
    <source>
        <strain evidence="2 3">G-1-1-1</strain>
    </source>
</reference>
<dbReference type="EMBL" id="CP051774">
    <property type="protein sequence ID" value="QJE96915.1"/>
    <property type="molecule type" value="Genomic_DNA"/>
</dbReference>
<proteinExistence type="predicted"/>
<protein>
    <recommendedName>
        <fullName evidence="4">DUF1877 family protein</fullName>
    </recommendedName>
</protein>
<dbReference type="RefSeq" id="WP_169455315.1">
    <property type="nucleotide sequence ID" value="NZ_CP051774.1"/>
</dbReference>
<accession>A0A858RJM2</accession>
<evidence type="ECO:0000313" key="3">
    <source>
        <dbReference type="Proteomes" id="UP000501812"/>
    </source>
</evidence>
<gene>
    <name evidence="2" type="ORF">HHL09_14345</name>
</gene>
<organism evidence="2 3">
    <name type="scientific">Luteolibacter luteus</name>
    <dbReference type="NCBI Taxonomy" id="2728835"/>
    <lineage>
        <taxon>Bacteria</taxon>
        <taxon>Pseudomonadati</taxon>
        <taxon>Verrucomicrobiota</taxon>
        <taxon>Verrucomicrobiia</taxon>
        <taxon>Verrucomicrobiales</taxon>
        <taxon>Verrucomicrobiaceae</taxon>
        <taxon>Luteolibacter</taxon>
    </lineage>
</organism>
<feature type="region of interest" description="Disordered" evidence="1">
    <location>
        <begin position="1"/>
        <end position="31"/>
    </location>
</feature>
<evidence type="ECO:0008006" key="4">
    <source>
        <dbReference type="Google" id="ProtNLM"/>
    </source>
</evidence>
<dbReference type="Proteomes" id="UP000501812">
    <property type="component" value="Chromosome"/>
</dbReference>
<dbReference type="AlphaFoldDB" id="A0A858RJM2"/>
<evidence type="ECO:0000256" key="1">
    <source>
        <dbReference type="SAM" id="MobiDB-lite"/>
    </source>
</evidence>
<evidence type="ECO:0000313" key="2">
    <source>
        <dbReference type="EMBL" id="QJE96915.1"/>
    </source>
</evidence>
<name>A0A858RJM2_9BACT</name>
<sequence>MSVLSDLYVSTPDKAPDYDENQEAPENERAEMTGFTTIEFSTLWAILEGKPWEEGHMDAFETVIEKDGGDRLISLVPSSLVALAADLDESGISAAAEEWAQTDELEHCEAEDLVEAIEEFRRVARVARDSKRGLYLWNCV</sequence>
<dbReference type="KEGG" id="luo:HHL09_14345"/>